<comment type="cofactor">
    <cofactor evidence="1 15">
        <name>heme b</name>
        <dbReference type="ChEBI" id="CHEBI:60344"/>
    </cofactor>
</comment>
<evidence type="ECO:0000256" key="13">
    <source>
        <dbReference type="ARBA" id="ARBA00023002"/>
    </source>
</evidence>
<evidence type="ECO:0000256" key="11">
    <source>
        <dbReference type="ARBA" id="ARBA00022857"/>
    </source>
</evidence>
<keyword evidence="12 15" id="KW-0112">Calmodulin-binding</keyword>
<dbReference type="InterPro" id="IPR050607">
    <property type="entry name" value="NOS"/>
</dbReference>
<keyword evidence="13 15" id="KW-0560">Oxidoreductase</keyword>
<dbReference type="InterPro" id="IPR001478">
    <property type="entry name" value="PDZ"/>
</dbReference>
<dbReference type="Pfam" id="PF02898">
    <property type="entry name" value="NO_synthase"/>
    <property type="match status" value="1"/>
</dbReference>
<evidence type="ECO:0000256" key="15">
    <source>
        <dbReference type="PIRNR" id="PIRNR000333"/>
    </source>
</evidence>
<evidence type="ECO:0000256" key="14">
    <source>
        <dbReference type="ARBA" id="ARBA00023004"/>
    </source>
</evidence>
<comment type="catalytic activity">
    <reaction evidence="15">
        <text>2 L-arginine + 3 NADPH + 4 O2 + H(+) = 2 L-citrulline + 2 nitric oxide + 3 NADP(+) + 4 H2O</text>
        <dbReference type="Rhea" id="RHEA:19897"/>
        <dbReference type="ChEBI" id="CHEBI:15377"/>
        <dbReference type="ChEBI" id="CHEBI:15378"/>
        <dbReference type="ChEBI" id="CHEBI:15379"/>
        <dbReference type="ChEBI" id="CHEBI:16480"/>
        <dbReference type="ChEBI" id="CHEBI:32682"/>
        <dbReference type="ChEBI" id="CHEBI:57743"/>
        <dbReference type="ChEBI" id="CHEBI:57783"/>
        <dbReference type="ChEBI" id="CHEBI:58349"/>
        <dbReference type="EC" id="1.14.13.39"/>
    </reaction>
</comment>
<keyword evidence="5 15" id="KW-0349">Heme</keyword>
<dbReference type="InterPro" id="IPR001094">
    <property type="entry name" value="Flavdoxin-like"/>
</dbReference>
<dbReference type="SMART" id="SM00228">
    <property type="entry name" value="PDZ"/>
    <property type="match status" value="1"/>
</dbReference>
<feature type="binding site" description="axial binding residue" evidence="16">
    <location>
        <position position="386"/>
    </location>
    <ligand>
        <name>heme b</name>
        <dbReference type="ChEBI" id="CHEBI:60344"/>
    </ligand>
    <ligandPart>
        <name>Fe</name>
        <dbReference type="ChEBI" id="CHEBI:18248"/>
    </ligandPart>
</feature>
<evidence type="ECO:0000256" key="3">
    <source>
        <dbReference type="ARBA" id="ARBA00004552"/>
    </source>
</evidence>
<comment type="cofactor">
    <cofactor evidence="15">
        <name>FAD</name>
        <dbReference type="ChEBI" id="CHEBI:57692"/>
    </cofactor>
    <text evidence="15">Binds 1 FAD.</text>
</comment>
<dbReference type="SUPFAM" id="SSF56512">
    <property type="entry name" value="Nitric oxide (NO) synthase oxygenase domain"/>
    <property type="match status" value="1"/>
</dbReference>
<dbReference type="InterPro" id="IPR017927">
    <property type="entry name" value="FAD-bd_FR_type"/>
</dbReference>
<dbReference type="PIRSF" id="PIRSF000333">
    <property type="entry name" value="NOS"/>
    <property type="match status" value="1"/>
</dbReference>
<evidence type="ECO:0000256" key="5">
    <source>
        <dbReference type="ARBA" id="ARBA00022617"/>
    </source>
</evidence>
<dbReference type="InterPro" id="IPR036034">
    <property type="entry name" value="PDZ_sf"/>
</dbReference>
<keyword evidence="14 15" id="KW-0408">Iron</keyword>
<dbReference type="Gene3D" id="3.40.50.360">
    <property type="match status" value="1"/>
</dbReference>
<dbReference type="InterPro" id="IPR003097">
    <property type="entry name" value="CysJ-like_FAD-binding"/>
</dbReference>
<dbReference type="EC" id="1.14.13.39" evidence="15"/>
<evidence type="ECO:0000259" key="17">
    <source>
        <dbReference type="PROSITE" id="PS50106"/>
    </source>
</evidence>
<comment type="cofactor">
    <cofactor evidence="15">
        <name>FMN</name>
        <dbReference type="ChEBI" id="CHEBI:58210"/>
    </cofactor>
    <text evidence="15">Binds 1 FMN.</text>
</comment>
<evidence type="ECO:0000259" key="18">
    <source>
        <dbReference type="PROSITE" id="PS50902"/>
    </source>
</evidence>
<dbReference type="PROSITE" id="PS50106">
    <property type="entry name" value="PDZ"/>
    <property type="match status" value="1"/>
</dbReference>
<dbReference type="PROSITE" id="PS50902">
    <property type="entry name" value="FLAVODOXIN_LIKE"/>
    <property type="match status" value="1"/>
</dbReference>
<protein>
    <recommendedName>
        <fullName evidence="15">Nitric oxide synthase</fullName>
        <ecNumber evidence="15">1.14.13.39</ecNumber>
    </recommendedName>
</protein>
<organism evidence="20 21">
    <name type="scientific">Brachionus calyciflorus</name>
    <dbReference type="NCBI Taxonomy" id="104777"/>
    <lineage>
        <taxon>Eukaryota</taxon>
        <taxon>Metazoa</taxon>
        <taxon>Spiralia</taxon>
        <taxon>Gnathifera</taxon>
        <taxon>Rotifera</taxon>
        <taxon>Eurotatoria</taxon>
        <taxon>Monogononta</taxon>
        <taxon>Pseudotrocha</taxon>
        <taxon>Ploima</taxon>
        <taxon>Brachionidae</taxon>
        <taxon>Brachionus</taxon>
    </lineage>
</organism>
<dbReference type="InterPro" id="IPR001433">
    <property type="entry name" value="OxRdtase_FAD/NAD-bd"/>
</dbReference>
<comment type="function">
    <text evidence="15">Produces nitric oxide (NO) which is a messenger molecule with diverse functions.</text>
</comment>
<dbReference type="GO" id="GO:0020037">
    <property type="term" value="F:heme binding"/>
    <property type="evidence" value="ECO:0007669"/>
    <property type="project" value="InterPro"/>
</dbReference>
<evidence type="ECO:0000256" key="16">
    <source>
        <dbReference type="PIRSR" id="PIRSR000333-1"/>
    </source>
</evidence>
<dbReference type="InterPro" id="IPR044944">
    <property type="entry name" value="NOS_dom_3"/>
</dbReference>
<dbReference type="Pfam" id="PF00667">
    <property type="entry name" value="FAD_binding_1"/>
    <property type="match status" value="1"/>
</dbReference>
<dbReference type="InterPro" id="IPR008254">
    <property type="entry name" value="Flavodoxin/NO_synth"/>
</dbReference>
<dbReference type="Gene3D" id="1.20.990.10">
    <property type="entry name" value="NADPH-cytochrome p450 Reductase, Chain A, domain 3"/>
    <property type="match status" value="1"/>
</dbReference>
<evidence type="ECO:0000313" key="20">
    <source>
        <dbReference type="EMBL" id="CAF0772283.1"/>
    </source>
</evidence>
<dbReference type="PANTHER" id="PTHR43410">
    <property type="entry name" value="NITRIC OXIDE SYNTHASE OXYGENASE"/>
    <property type="match status" value="1"/>
</dbReference>
<accession>A0A813QVI7</accession>
<keyword evidence="7 15" id="KW-0288">FMN</keyword>
<dbReference type="Gene3D" id="3.90.340.10">
    <property type="entry name" value="Nitric Oxide Synthase, Chain A, domain 1"/>
    <property type="match status" value="2"/>
</dbReference>
<keyword evidence="21" id="KW-1185">Reference proteome</keyword>
<feature type="domain" description="FAD-binding FR-type" evidence="19">
    <location>
        <begin position="884"/>
        <end position="1129"/>
    </location>
</feature>
<comment type="similarity">
    <text evidence="4 15">Belongs to the NOS family.</text>
</comment>
<dbReference type="GO" id="GO:0050660">
    <property type="term" value="F:flavin adenine dinucleotide binding"/>
    <property type="evidence" value="ECO:0007669"/>
    <property type="project" value="InterPro"/>
</dbReference>
<comment type="caution">
    <text evidence="20">The sequence shown here is derived from an EMBL/GenBank/DDBJ whole genome shotgun (WGS) entry which is preliminary data.</text>
</comment>
<comment type="subcellular location">
    <subcellularLocation>
        <location evidence="2">Cell membrane</location>
        <location evidence="2">Sarcolemma</location>
        <topology evidence="2">Peripheral membrane protein</topology>
    </subcellularLocation>
    <subcellularLocation>
        <location evidence="3">Cell projection</location>
        <location evidence="3">Dendritic spine</location>
    </subcellularLocation>
</comment>
<keyword evidence="6" id="KW-0285">Flavoprotein</keyword>
<evidence type="ECO:0000256" key="10">
    <source>
        <dbReference type="ARBA" id="ARBA00022843"/>
    </source>
</evidence>
<evidence type="ECO:0000256" key="12">
    <source>
        <dbReference type="ARBA" id="ARBA00022860"/>
    </source>
</evidence>
<dbReference type="PRINTS" id="PR00371">
    <property type="entry name" value="FPNCR"/>
</dbReference>
<evidence type="ECO:0000256" key="1">
    <source>
        <dbReference type="ARBA" id="ARBA00001970"/>
    </source>
</evidence>
<dbReference type="SUPFAM" id="SSF52343">
    <property type="entry name" value="Ferredoxin reductase-like, C-terminal NADP-linked domain"/>
    <property type="match status" value="1"/>
</dbReference>
<dbReference type="SUPFAM" id="SSF50156">
    <property type="entry name" value="PDZ domain-like"/>
    <property type="match status" value="1"/>
</dbReference>
<dbReference type="InterPro" id="IPR036119">
    <property type="entry name" value="NOS_N_sf"/>
</dbReference>
<dbReference type="GO" id="GO:0005516">
    <property type="term" value="F:calmodulin binding"/>
    <property type="evidence" value="ECO:0007669"/>
    <property type="project" value="UniProtKB-KW"/>
</dbReference>
<dbReference type="GO" id="GO:0043197">
    <property type="term" value="C:dendritic spine"/>
    <property type="evidence" value="ECO:0007669"/>
    <property type="project" value="UniProtKB-SubCell"/>
</dbReference>
<dbReference type="Proteomes" id="UP000663879">
    <property type="component" value="Unassembled WGS sequence"/>
</dbReference>
<proteinExistence type="inferred from homology"/>
<evidence type="ECO:0000256" key="6">
    <source>
        <dbReference type="ARBA" id="ARBA00022630"/>
    </source>
</evidence>
<keyword evidence="11 15" id="KW-0521">NADP</keyword>
<name>A0A813QVI7_9BILA</name>
<dbReference type="Pfam" id="PF00175">
    <property type="entry name" value="NAD_binding_1"/>
    <property type="match status" value="1"/>
</dbReference>
<dbReference type="SUPFAM" id="SSF63380">
    <property type="entry name" value="Riboflavin synthase domain-like"/>
    <property type="match status" value="1"/>
</dbReference>
<dbReference type="FunFam" id="1.20.990.10:FF:000002">
    <property type="entry name" value="Nitric oxide synthase"/>
    <property type="match status" value="1"/>
</dbReference>
<gene>
    <name evidence="20" type="ORF">OXX778_LOCUS5015</name>
</gene>
<dbReference type="InterPro" id="IPR004030">
    <property type="entry name" value="NOS_N"/>
</dbReference>
<dbReference type="EMBL" id="CAJNOC010000525">
    <property type="protein sequence ID" value="CAF0772283.1"/>
    <property type="molecule type" value="Genomic_DNA"/>
</dbReference>
<dbReference type="Gene3D" id="3.40.50.80">
    <property type="entry name" value="Nucleotide-binding domain of ferredoxin-NADP reductase (FNR) module"/>
    <property type="match status" value="1"/>
</dbReference>
<dbReference type="InterPro" id="IPR023173">
    <property type="entry name" value="NADPH_Cyt_P450_Rdtase_alpha"/>
</dbReference>
<dbReference type="InterPro" id="IPR029039">
    <property type="entry name" value="Flavoprotein-like_sf"/>
</dbReference>
<dbReference type="GO" id="GO:0042383">
    <property type="term" value="C:sarcolemma"/>
    <property type="evidence" value="ECO:0007669"/>
    <property type="project" value="UniProtKB-SubCell"/>
</dbReference>
<dbReference type="PROSITE" id="PS51384">
    <property type="entry name" value="FAD_FR"/>
    <property type="match status" value="1"/>
</dbReference>
<evidence type="ECO:0000313" key="21">
    <source>
        <dbReference type="Proteomes" id="UP000663879"/>
    </source>
</evidence>
<dbReference type="InterPro" id="IPR044943">
    <property type="entry name" value="NOS_dom_1"/>
</dbReference>
<feature type="domain" description="PDZ" evidence="17">
    <location>
        <begin position="12"/>
        <end position="94"/>
    </location>
</feature>
<dbReference type="GO" id="GO:0050661">
    <property type="term" value="F:NADP binding"/>
    <property type="evidence" value="ECO:0007669"/>
    <property type="project" value="InterPro"/>
</dbReference>
<dbReference type="FunFam" id="3.40.50.360:FF:000019">
    <property type="entry name" value="Nitric oxide synthase"/>
    <property type="match status" value="1"/>
</dbReference>
<evidence type="ECO:0000256" key="8">
    <source>
        <dbReference type="ARBA" id="ARBA00022723"/>
    </source>
</evidence>
<evidence type="ECO:0000259" key="19">
    <source>
        <dbReference type="PROSITE" id="PS51384"/>
    </source>
</evidence>
<evidence type="ECO:0000256" key="7">
    <source>
        <dbReference type="ARBA" id="ARBA00022643"/>
    </source>
</evidence>
<feature type="domain" description="Flavodoxin-like" evidence="18">
    <location>
        <begin position="680"/>
        <end position="831"/>
    </location>
</feature>
<dbReference type="GO" id="GO:0004517">
    <property type="term" value="F:nitric-oxide synthase activity"/>
    <property type="evidence" value="ECO:0007669"/>
    <property type="project" value="UniProtKB-EC"/>
</dbReference>
<dbReference type="GO" id="GO:0046872">
    <property type="term" value="F:metal ion binding"/>
    <property type="evidence" value="ECO:0007669"/>
    <property type="project" value="UniProtKB-KW"/>
</dbReference>
<dbReference type="InterPro" id="IPR039261">
    <property type="entry name" value="FNR_nucleotide-bd"/>
</dbReference>
<dbReference type="PANTHER" id="PTHR43410:SF1">
    <property type="entry name" value="NITRIC OXIDE SYNTHASE"/>
    <property type="match status" value="1"/>
</dbReference>
<dbReference type="InterPro" id="IPR012144">
    <property type="entry name" value="NOS_euk"/>
</dbReference>
<dbReference type="Pfam" id="PF00595">
    <property type="entry name" value="PDZ"/>
    <property type="match status" value="1"/>
</dbReference>
<dbReference type="PROSITE" id="PS60001">
    <property type="entry name" value="NOS"/>
    <property type="match status" value="1"/>
</dbReference>
<dbReference type="OrthoDB" id="1688044at2759"/>
<dbReference type="InterPro" id="IPR017938">
    <property type="entry name" value="Riboflavin_synthase-like_b-brl"/>
</dbReference>
<dbReference type="GO" id="GO:0006809">
    <property type="term" value="P:nitric oxide biosynthetic process"/>
    <property type="evidence" value="ECO:0007669"/>
    <property type="project" value="InterPro"/>
</dbReference>
<evidence type="ECO:0000256" key="4">
    <source>
        <dbReference type="ARBA" id="ARBA00006267"/>
    </source>
</evidence>
<evidence type="ECO:0000256" key="2">
    <source>
        <dbReference type="ARBA" id="ARBA00004468"/>
    </source>
</evidence>
<keyword evidence="8 15" id="KW-0479">Metal-binding</keyword>
<keyword evidence="10" id="KW-0832">Ubl conjugation</keyword>
<evidence type="ECO:0000256" key="9">
    <source>
        <dbReference type="ARBA" id="ARBA00022827"/>
    </source>
</evidence>
<dbReference type="GO" id="GO:0010181">
    <property type="term" value="F:FMN binding"/>
    <property type="evidence" value="ECO:0007669"/>
    <property type="project" value="InterPro"/>
</dbReference>
<dbReference type="SUPFAM" id="SSF52218">
    <property type="entry name" value="Flavoproteins"/>
    <property type="match status" value="1"/>
</dbReference>
<dbReference type="PRINTS" id="PR00369">
    <property type="entry name" value="FLAVODOXIN"/>
</dbReference>
<dbReference type="Gene3D" id="3.90.1230.10">
    <property type="entry name" value="Nitric Oxide Synthase, Chain A, domain 3"/>
    <property type="match status" value="1"/>
</dbReference>
<sequence length="1305" mass="149416">MSKYFTSNKIYTVQIQKRSNGGLGFLLRQRDEMPYLAVWEVIKDGSAEQCGQIKKGDIILKINKNDLTSISYEKGLEIIKSIKPDSFVELTFLQNNEENDKLNSFRNGFMSPLQKFRKKFINCTLETINQFKQDPLCEDNKSQVSLLDQSENHHNQQVTIEPSSSKNSIQIFQDGDDIRIKIDESLEIVTNRVNDKKIISLSPMCSRKSSESIVSKESLKGGDLGKENLKEITIDEKKPLVTSVKRDQLERLKSADSLDSKDQSVGKMKKKKGVKLKYLIDESTSIDLLHHKAYTKMDCNSDRCMGSILKPGKTVPSYERTLDEKISQAIDFINQFYASVKREGSKTHKERIDEVVGSIRRTGTYELKETELCFGARTAWRNAPRCIGRIQWSRLQVFDARYVTTTRGIFEAICNHLKYATNKGNIRSAITIFRQRIDQGHDFRIWNSQMISYAGYLMENNTVIGDRAQIELTQICIKLGWKPKYTDFDILPLVLQANGQDPELFEIPYELVLEVNIQHPFYEKFKDLNLKWYCVPGVSNSSLWKDKALIELNHAILYSFQKNNITITDHHSASESFMKHFQNENVLRGGCPGDWVWVVPPLSSHLSPIFHLEMLNYILKPSYEYQESAWKNHVWKQKNSSSNNNDNKRLKRRVYFSDIARAVKFSAKLMGKALAKRIKCTILYATETGKSERFAKTLSELFKHAFDARILCMKDYDVVDLENETLLLIVTSTFGNGDPPENGKEFKKILTDMQKERNLLKSEYPDSHPLTNVRFSVFALGNSSYPKFCAYGSFLDDILYKIGAERVFELGLGDELCGQEESFRKWSIGAFKSAIETFCIDADNSFLDTISNNDSGWTPQTIRLTIDETKKFDICESLNKLHGRKIYPCKLTTKRNLQAKNSGRVTLLVEINTSGYSSELEYKPGDHVGVFASNRKNLVDAILEKISNAPPPDQIIKVEVLKEKSSIFGPAKQWVVDDRYASFSLRQAFTNLLDITSPLTQDMLKYLSSQASSDADREKLEKLSNDHIAYEKWKLNGNPNLAEVLEEFSSLKPNASLLITKLPKLQPRFYSISSSPKLTDDINITVGVIEYTPQGKSTHYGVCSKWLDDINSGEMVPMFVREAVNFHMPEDKTCPIVMVCSGTGLAPFRSFWQERKIDKEMNPNPSGVNGVGWGKMILYFGCRQKNVDDIYRTEIEQLVKENVISEFYPAYSREPNQKKTYVQDLMRNDGESIFDLIYNKQGHFYVCGDVRMAADVTQALEDELVRHSNGMLKLDDVKNYLILMKENVRFHEDIFGNNSFNSFSK</sequence>
<dbReference type="Pfam" id="PF00258">
    <property type="entry name" value="Flavodoxin_1"/>
    <property type="match status" value="1"/>
</dbReference>
<keyword evidence="9 15" id="KW-0274">FAD</keyword>
<dbReference type="Gene3D" id="2.30.42.10">
    <property type="match status" value="1"/>
</dbReference>
<dbReference type="InterPro" id="IPR001709">
    <property type="entry name" value="Flavoprot_Pyr_Nucl_cyt_Rdtase"/>
</dbReference>
<dbReference type="Gene3D" id="2.40.30.10">
    <property type="entry name" value="Translation factors"/>
    <property type="match status" value="1"/>
</dbReference>
<reference evidence="20" key="1">
    <citation type="submission" date="2021-02" db="EMBL/GenBank/DDBJ databases">
        <authorList>
            <person name="Nowell W R."/>
        </authorList>
    </citation>
    <scope>NUCLEOTIDE SEQUENCE</scope>
    <source>
        <strain evidence="20">Ploen Becks lab</strain>
    </source>
</reference>